<evidence type="ECO:0000256" key="2">
    <source>
        <dbReference type="ARBA" id="ARBA00022964"/>
    </source>
</evidence>
<keyword evidence="3" id="KW-0560">Oxidoreductase</keyword>
<dbReference type="EMBL" id="CAJPEV010000468">
    <property type="protein sequence ID" value="CAG0885599.1"/>
    <property type="molecule type" value="Genomic_DNA"/>
</dbReference>
<reference evidence="5" key="1">
    <citation type="submission" date="2020-11" db="EMBL/GenBank/DDBJ databases">
        <authorList>
            <person name="Tran Van P."/>
        </authorList>
    </citation>
    <scope>NUCLEOTIDE SEQUENCE</scope>
</reference>
<evidence type="ECO:0000313" key="5">
    <source>
        <dbReference type="EMBL" id="CAD7243637.1"/>
    </source>
</evidence>
<keyword evidence="6" id="KW-1185">Reference proteome</keyword>
<organism evidence="5">
    <name type="scientific">Darwinula stevensoni</name>
    <dbReference type="NCBI Taxonomy" id="69355"/>
    <lineage>
        <taxon>Eukaryota</taxon>
        <taxon>Metazoa</taxon>
        <taxon>Ecdysozoa</taxon>
        <taxon>Arthropoda</taxon>
        <taxon>Crustacea</taxon>
        <taxon>Oligostraca</taxon>
        <taxon>Ostracoda</taxon>
        <taxon>Podocopa</taxon>
        <taxon>Podocopida</taxon>
        <taxon>Darwinulocopina</taxon>
        <taxon>Darwinuloidea</taxon>
        <taxon>Darwinulidae</taxon>
        <taxon>Darwinula</taxon>
    </lineage>
</organism>
<dbReference type="PRINTS" id="PR00087">
    <property type="entry name" value="LIPOXYGENASE"/>
</dbReference>
<keyword evidence="1" id="KW-0479">Metal-binding</keyword>
<dbReference type="AlphaFoldDB" id="A0A7R8X435"/>
<sequence>MAGNLTTQSVEHRGAGHLVVFPVQRWVKAKQRYKVWEFDCFLPQCDPDPQGRRNELEEKRASYRYKAKFPGGPVQVAKLPDDEKFSDDYYIDFAKNKAKLLLQRTWIKWNHNERWSSIDELLSLYKMSFHQPIVRKINHSYILSIRNKMETTMSATRWKEDSWFGLERVQGVNPFLIRLCTAIPDKFGIREEELLPHLGGMSLAEALEAKRLFIIDLEALKNVSVKPNTVLCSPLALFFRNRRHELMPVAIQLFQEKAPDNPVFTPSDPPYTWLLAKMYYSNADATYHQSFSHLGYTHLLMEGCVVCTHRNLSVSHPVFKLLAPHFLFLLAINARGLEKLICKGGWVDKTMTVGVEGMFELIARGVERWRMNVEGNVRNELEARGVLDPEVLPYYPYRDDAVEIYDAIHLYVREVVPYIYDSDEQVREDWELQQWRLELSRGKEAGGVGLHGVPGSDTQGFNDREELIQTLTVIISGCSLGHASTNFQQYDAYGFPPNYPGMLIGHPPKDKEPRTEEDILQVIPSKNITCNTMVITKLLSMKGTKSLGDFEVQYLYHPAILDAVQKFRRNLEELSKRIQERNATRVLPYPYLDPIIIPNSISI</sequence>
<dbReference type="EMBL" id="LR899985">
    <property type="protein sequence ID" value="CAD7243637.1"/>
    <property type="molecule type" value="Genomic_DNA"/>
</dbReference>
<dbReference type="GO" id="GO:0046872">
    <property type="term" value="F:metal ion binding"/>
    <property type="evidence" value="ECO:0007669"/>
    <property type="project" value="UniProtKB-KW"/>
</dbReference>
<evidence type="ECO:0000259" key="4">
    <source>
        <dbReference type="PROSITE" id="PS51393"/>
    </source>
</evidence>
<dbReference type="GO" id="GO:0034440">
    <property type="term" value="P:lipid oxidation"/>
    <property type="evidence" value="ECO:0007669"/>
    <property type="project" value="InterPro"/>
</dbReference>
<evidence type="ECO:0000256" key="1">
    <source>
        <dbReference type="ARBA" id="ARBA00022723"/>
    </source>
</evidence>
<evidence type="ECO:0000256" key="3">
    <source>
        <dbReference type="ARBA" id="ARBA00023002"/>
    </source>
</evidence>
<dbReference type="OrthoDB" id="6330879at2759"/>
<dbReference type="SUPFAM" id="SSF48484">
    <property type="entry name" value="Lipoxigenase"/>
    <property type="match status" value="1"/>
</dbReference>
<gene>
    <name evidence="5" type="ORF">DSTB1V02_LOCUS3553</name>
</gene>
<dbReference type="InterPro" id="IPR000907">
    <property type="entry name" value="LipOase"/>
</dbReference>
<dbReference type="Gene3D" id="3.10.450.60">
    <property type="match status" value="1"/>
</dbReference>
<feature type="domain" description="Lipoxygenase" evidence="4">
    <location>
        <begin position="40"/>
        <end position="603"/>
    </location>
</feature>
<dbReference type="InterPro" id="IPR020834">
    <property type="entry name" value="LipOase_CS"/>
</dbReference>
<protein>
    <recommendedName>
        <fullName evidence="4">Lipoxygenase domain-containing protein</fullName>
    </recommendedName>
</protein>
<keyword evidence="2" id="KW-0223">Dioxygenase</keyword>
<dbReference type="GO" id="GO:0016702">
    <property type="term" value="F:oxidoreductase activity, acting on single donors with incorporation of molecular oxygen, incorporation of two atoms of oxygen"/>
    <property type="evidence" value="ECO:0007669"/>
    <property type="project" value="InterPro"/>
</dbReference>
<dbReference type="PANTHER" id="PTHR11771">
    <property type="entry name" value="LIPOXYGENASE"/>
    <property type="match status" value="1"/>
</dbReference>
<dbReference type="InterPro" id="IPR013819">
    <property type="entry name" value="LipOase_C"/>
</dbReference>
<name>A0A7R8X435_9CRUS</name>
<dbReference type="Proteomes" id="UP000677054">
    <property type="component" value="Unassembled WGS sequence"/>
</dbReference>
<dbReference type="PROSITE" id="PS51393">
    <property type="entry name" value="LIPOXYGENASE_3"/>
    <property type="match status" value="1"/>
</dbReference>
<accession>A0A7R8X435</accession>
<dbReference type="InterPro" id="IPR036226">
    <property type="entry name" value="LipOase_C_sf"/>
</dbReference>
<dbReference type="Pfam" id="PF00305">
    <property type="entry name" value="Lipoxygenase"/>
    <property type="match status" value="1"/>
</dbReference>
<dbReference type="PROSITE" id="PS00081">
    <property type="entry name" value="LIPOXYGENASE_2"/>
    <property type="match status" value="1"/>
</dbReference>
<evidence type="ECO:0000313" key="6">
    <source>
        <dbReference type="Proteomes" id="UP000677054"/>
    </source>
</evidence>
<proteinExistence type="predicted"/>
<dbReference type="Gene3D" id="1.20.245.10">
    <property type="entry name" value="Lipoxygenase-1, Domain 5"/>
    <property type="match status" value="1"/>
</dbReference>